<dbReference type="GO" id="GO:0000976">
    <property type="term" value="F:transcription cis-regulatory region binding"/>
    <property type="evidence" value="ECO:0007669"/>
    <property type="project" value="TreeGrafter"/>
</dbReference>
<dbReference type="Gene3D" id="1.25.40.20">
    <property type="entry name" value="Ankyrin repeat-containing domain"/>
    <property type="match status" value="5"/>
</dbReference>
<sequence length="712" mass="79124">MERFKEVTHQPILERNSIRTCEDAVDCKRTLQTKAARLREVCSEKSDILIDNHVEEVRQLLQSCPEILDMTDEEGRSALHLAAIHKQPKIMSVLLGYGPNTELREYYKEYTPLLYTVAHNSYDCCLLLLQSKADVNACGKQGLSALHIAVKNHTKSGEIVKLLLDYGADMNKTEKGSHHTPLHSAAKHGNLNCLQTILNETPSNIINLHDIDKNTTLHLAAAYGHRDCCKALLEKGANGSKTNKEGNSPLMLAVKKGYEKTCEVLLQYNANVINIPNKMRVSPLIAAASKKKQCTTSLLQVLLKSNPDLQAKTSSGDTALHIAAREGHSETCLELIKAGADCNAKNEHKRTPLHLAAKKKSHECVAVILGLPMLEENAFSVYSDNMNDVSQDAMKTECSESKVEVDSIDATGKAPIHYALEKGSEECCRLLIKRHANVSLINSEGNTPLHLAAAKGLEECCWRILGKGADVDAKNRDNKTALHLAALAKSKSCCSILRKKGAKINICDKDHMSPLHYAAKEGSVECCEFLLKKSGAFSAMCREASSPLHLAARKGHLHCCKELIKSPFFKKHLAETDKDDRMPFMVAFQEERDDTFCFLLMKAMDLLEKQSKRDYKNSKTQFNPPLNELLRQCIAQGRSKAAEALILSPKWQEALSPISSHISDTNFSLLIKSHPDIAKTALDKCVEYHDNGQKSYIFYLLEDTYHCKENGK</sequence>
<keyword evidence="1" id="KW-0677">Repeat</keyword>
<dbReference type="PANTHER" id="PTHR24193:SF121">
    <property type="entry name" value="ADA2A-CONTAINING COMPLEX COMPONENT 3, ISOFORM D"/>
    <property type="match status" value="1"/>
</dbReference>
<dbReference type="SUPFAM" id="SSF48403">
    <property type="entry name" value="Ankyrin repeat"/>
    <property type="match status" value="2"/>
</dbReference>
<dbReference type="InterPro" id="IPR002110">
    <property type="entry name" value="Ankyrin_rpt"/>
</dbReference>
<dbReference type="InterPro" id="IPR050663">
    <property type="entry name" value="Ankyrin-SOCS_Box"/>
</dbReference>
<feature type="repeat" description="ANK" evidence="3">
    <location>
        <begin position="141"/>
        <end position="175"/>
    </location>
</feature>
<feature type="repeat" description="ANK" evidence="3">
    <location>
        <begin position="315"/>
        <end position="347"/>
    </location>
</feature>
<dbReference type="AlphaFoldDB" id="A0AAN8W9V0"/>
<dbReference type="SMART" id="SM00248">
    <property type="entry name" value="ANK"/>
    <property type="match status" value="15"/>
</dbReference>
<keyword evidence="2 3" id="KW-0040">ANK repeat</keyword>
<dbReference type="Pfam" id="PF12796">
    <property type="entry name" value="Ank_2"/>
    <property type="match status" value="5"/>
</dbReference>
<feature type="repeat" description="ANK" evidence="3">
    <location>
        <begin position="477"/>
        <end position="509"/>
    </location>
</feature>
<evidence type="ECO:0000313" key="4">
    <source>
        <dbReference type="EMBL" id="KAK7016195.1"/>
    </source>
</evidence>
<feature type="repeat" description="ANK" evidence="3">
    <location>
        <begin position="444"/>
        <end position="476"/>
    </location>
</feature>
<name>A0AAN8W9V0_HALRR</name>
<dbReference type="PRINTS" id="PR01415">
    <property type="entry name" value="ANKYRIN"/>
</dbReference>
<evidence type="ECO:0000313" key="5">
    <source>
        <dbReference type="Proteomes" id="UP001381693"/>
    </source>
</evidence>
<gene>
    <name evidence="4" type="ORF">SK128_001715</name>
</gene>
<feature type="repeat" description="ANK" evidence="3">
    <location>
        <begin position="212"/>
        <end position="244"/>
    </location>
</feature>
<dbReference type="Pfam" id="PF13637">
    <property type="entry name" value="Ank_4"/>
    <property type="match status" value="1"/>
</dbReference>
<evidence type="ECO:0000256" key="1">
    <source>
        <dbReference type="ARBA" id="ARBA00022737"/>
    </source>
</evidence>
<evidence type="ECO:0000256" key="2">
    <source>
        <dbReference type="ARBA" id="ARBA00023043"/>
    </source>
</evidence>
<dbReference type="PANTHER" id="PTHR24193">
    <property type="entry name" value="ANKYRIN REPEAT PROTEIN"/>
    <property type="match status" value="1"/>
</dbReference>
<feature type="repeat" description="ANK" evidence="3">
    <location>
        <begin position="411"/>
        <end position="443"/>
    </location>
</feature>
<dbReference type="GO" id="GO:0045944">
    <property type="term" value="P:positive regulation of transcription by RNA polymerase II"/>
    <property type="evidence" value="ECO:0007669"/>
    <property type="project" value="TreeGrafter"/>
</dbReference>
<evidence type="ECO:0000256" key="3">
    <source>
        <dbReference type="PROSITE-ProRule" id="PRU00023"/>
    </source>
</evidence>
<feature type="repeat" description="ANK" evidence="3">
    <location>
        <begin position="74"/>
        <end position="106"/>
    </location>
</feature>
<proteinExistence type="predicted"/>
<comment type="caution">
    <text evidence="4">The sequence shown here is derived from an EMBL/GenBank/DDBJ whole genome shotgun (WGS) entry which is preliminary data.</text>
</comment>
<dbReference type="InterPro" id="IPR036770">
    <property type="entry name" value="Ankyrin_rpt-contain_sf"/>
</dbReference>
<dbReference type="PROSITE" id="PS50297">
    <property type="entry name" value="ANK_REP_REGION"/>
    <property type="match status" value="7"/>
</dbReference>
<accession>A0AAN8W9V0</accession>
<dbReference type="Pfam" id="PF00023">
    <property type="entry name" value="Ank"/>
    <property type="match status" value="1"/>
</dbReference>
<dbReference type="GO" id="GO:0005634">
    <property type="term" value="C:nucleus"/>
    <property type="evidence" value="ECO:0007669"/>
    <property type="project" value="TreeGrafter"/>
</dbReference>
<keyword evidence="5" id="KW-1185">Reference proteome</keyword>
<protein>
    <submittedName>
        <fullName evidence="4">Uncharacterized protein</fullName>
    </submittedName>
</protein>
<feature type="repeat" description="ANK" evidence="3">
    <location>
        <begin position="510"/>
        <end position="542"/>
    </location>
</feature>
<dbReference type="PROSITE" id="PS50088">
    <property type="entry name" value="ANK_REPEAT"/>
    <property type="match status" value="9"/>
</dbReference>
<reference evidence="4 5" key="1">
    <citation type="submission" date="2023-11" db="EMBL/GenBank/DDBJ databases">
        <title>Halocaridina rubra genome assembly.</title>
        <authorList>
            <person name="Smith C."/>
        </authorList>
    </citation>
    <scope>NUCLEOTIDE SEQUENCE [LARGE SCALE GENOMIC DNA]</scope>
    <source>
        <strain evidence="4">EP-1</strain>
        <tissue evidence="4">Whole</tissue>
    </source>
</reference>
<organism evidence="4 5">
    <name type="scientific">Halocaridina rubra</name>
    <name type="common">Hawaiian red shrimp</name>
    <dbReference type="NCBI Taxonomy" id="373956"/>
    <lineage>
        <taxon>Eukaryota</taxon>
        <taxon>Metazoa</taxon>
        <taxon>Ecdysozoa</taxon>
        <taxon>Arthropoda</taxon>
        <taxon>Crustacea</taxon>
        <taxon>Multicrustacea</taxon>
        <taxon>Malacostraca</taxon>
        <taxon>Eumalacostraca</taxon>
        <taxon>Eucarida</taxon>
        <taxon>Decapoda</taxon>
        <taxon>Pleocyemata</taxon>
        <taxon>Caridea</taxon>
        <taxon>Atyoidea</taxon>
        <taxon>Atyidae</taxon>
        <taxon>Halocaridina</taxon>
    </lineage>
</organism>
<feature type="repeat" description="ANK" evidence="3">
    <location>
        <begin position="245"/>
        <end position="272"/>
    </location>
</feature>
<dbReference type="EMBL" id="JAXCGZ010023168">
    <property type="protein sequence ID" value="KAK7016195.1"/>
    <property type="molecule type" value="Genomic_DNA"/>
</dbReference>
<dbReference type="Proteomes" id="UP001381693">
    <property type="component" value="Unassembled WGS sequence"/>
</dbReference>